<proteinExistence type="predicted"/>
<dbReference type="EMBL" id="JAYRBN010000038">
    <property type="protein sequence ID" value="KAL2746048.1"/>
    <property type="molecule type" value="Genomic_DNA"/>
</dbReference>
<comment type="caution">
    <text evidence="1">The sequence shown here is derived from an EMBL/GenBank/DDBJ whole genome shotgun (WGS) entry which is preliminary data.</text>
</comment>
<keyword evidence="2" id="KW-1185">Reference proteome</keyword>
<accession>A0ABD2CLR4</accession>
<reference evidence="1 2" key="1">
    <citation type="journal article" date="2024" name="Ann. Entomol. Soc. Am.">
        <title>Genomic analyses of the southern and eastern yellowjacket wasps (Hymenoptera: Vespidae) reveal evolutionary signatures of social life.</title>
        <authorList>
            <person name="Catto M.A."/>
            <person name="Caine P.B."/>
            <person name="Orr S.E."/>
            <person name="Hunt B.G."/>
            <person name="Goodisman M.A.D."/>
        </authorList>
    </citation>
    <scope>NUCLEOTIDE SEQUENCE [LARGE SCALE GENOMIC DNA]</scope>
    <source>
        <strain evidence="1">232</strain>
        <tissue evidence="1">Head and thorax</tissue>
    </source>
</reference>
<evidence type="ECO:0000313" key="2">
    <source>
        <dbReference type="Proteomes" id="UP001607303"/>
    </source>
</evidence>
<gene>
    <name evidence="1" type="ORF">V1477_005705</name>
</gene>
<dbReference type="AlphaFoldDB" id="A0ABD2CLR4"/>
<evidence type="ECO:0000313" key="1">
    <source>
        <dbReference type="EMBL" id="KAL2746048.1"/>
    </source>
</evidence>
<name>A0ABD2CLR4_VESMC</name>
<organism evidence="1 2">
    <name type="scientific">Vespula maculifrons</name>
    <name type="common">Eastern yellow jacket</name>
    <name type="synonym">Wasp</name>
    <dbReference type="NCBI Taxonomy" id="7453"/>
    <lineage>
        <taxon>Eukaryota</taxon>
        <taxon>Metazoa</taxon>
        <taxon>Ecdysozoa</taxon>
        <taxon>Arthropoda</taxon>
        <taxon>Hexapoda</taxon>
        <taxon>Insecta</taxon>
        <taxon>Pterygota</taxon>
        <taxon>Neoptera</taxon>
        <taxon>Endopterygota</taxon>
        <taxon>Hymenoptera</taxon>
        <taxon>Apocrita</taxon>
        <taxon>Aculeata</taxon>
        <taxon>Vespoidea</taxon>
        <taxon>Vespidae</taxon>
        <taxon>Vespinae</taxon>
        <taxon>Vespula</taxon>
    </lineage>
</organism>
<protein>
    <submittedName>
        <fullName evidence="1">Uncharacterized protein</fullName>
    </submittedName>
</protein>
<dbReference type="Proteomes" id="UP001607303">
    <property type="component" value="Unassembled WGS sequence"/>
</dbReference>
<sequence>MEACFISDVDCLMITLSVVEIHVSSSDLRHRRSIVHLNCIKGKSGYALLSHIKYLLRKATK</sequence>